<feature type="transmembrane region" description="Helical" evidence="1">
    <location>
        <begin position="125"/>
        <end position="144"/>
    </location>
</feature>
<sequence length="286" mass="31316">MTNTENTTPYIFILLLGICGISFAPIFVRYSQINPSAIAFWRVAISAVILGIAFFVIRPKMVTQRKVSLIYLFLPGLFFAGDLTLWHWSIKMTSVANATLFANFACIFVTFVSWKWFNERITWKFVLGAACAVTGVIILLGVNIGNSTNLRGDILGLLTAIFYASYILSIKKLREYCGALQIMFVSSAACTLCLLPTLLQPNSIPTDVREWSILIGLALVSHSLGQGLIAYALAKLAASFSSVSLLLQPTLAAIWAWILLSEPLSSTQMVGGGIVLIGIYFARKGR</sequence>
<dbReference type="InterPro" id="IPR000620">
    <property type="entry name" value="EamA_dom"/>
</dbReference>
<dbReference type="InterPro" id="IPR037185">
    <property type="entry name" value="EmrE-like"/>
</dbReference>
<evidence type="ECO:0000313" key="3">
    <source>
        <dbReference type="EMBL" id="BBM85802.1"/>
    </source>
</evidence>
<organism evidence="3 4">
    <name type="scientific">Uabimicrobium amorphum</name>
    <dbReference type="NCBI Taxonomy" id="2596890"/>
    <lineage>
        <taxon>Bacteria</taxon>
        <taxon>Pseudomonadati</taxon>
        <taxon>Planctomycetota</taxon>
        <taxon>Candidatus Uabimicrobiia</taxon>
        <taxon>Candidatus Uabimicrobiales</taxon>
        <taxon>Candidatus Uabimicrobiaceae</taxon>
        <taxon>Candidatus Uabimicrobium</taxon>
    </lineage>
</organism>
<protein>
    <submittedName>
        <fullName evidence="3">Membrane protein</fullName>
    </submittedName>
</protein>
<dbReference type="GO" id="GO:0016020">
    <property type="term" value="C:membrane"/>
    <property type="evidence" value="ECO:0007669"/>
    <property type="project" value="InterPro"/>
</dbReference>
<dbReference type="RefSeq" id="WP_151969892.1">
    <property type="nucleotide sequence ID" value="NZ_AP019860.1"/>
</dbReference>
<keyword evidence="1" id="KW-1133">Transmembrane helix</keyword>
<evidence type="ECO:0000256" key="1">
    <source>
        <dbReference type="SAM" id="Phobius"/>
    </source>
</evidence>
<feature type="transmembrane region" description="Helical" evidence="1">
    <location>
        <begin position="7"/>
        <end position="27"/>
    </location>
</feature>
<dbReference type="PANTHER" id="PTHR22911">
    <property type="entry name" value="ACYL-MALONYL CONDENSING ENZYME-RELATED"/>
    <property type="match status" value="1"/>
</dbReference>
<reference evidence="3 4" key="1">
    <citation type="submission" date="2019-08" db="EMBL/GenBank/DDBJ databases">
        <title>Complete genome sequence of Candidatus Uab amorphum.</title>
        <authorList>
            <person name="Shiratori T."/>
            <person name="Suzuki S."/>
            <person name="Kakizawa Y."/>
            <person name="Ishida K."/>
        </authorList>
    </citation>
    <scope>NUCLEOTIDE SEQUENCE [LARGE SCALE GENOMIC DNA]</scope>
    <source>
        <strain evidence="3 4">SRT547</strain>
    </source>
</reference>
<feature type="transmembrane region" description="Helical" evidence="1">
    <location>
        <begin position="94"/>
        <end position="113"/>
    </location>
</feature>
<dbReference type="PANTHER" id="PTHR22911:SF76">
    <property type="entry name" value="EAMA DOMAIN-CONTAINING PROTEIN"/>
    <property type="match status" value="1"/>
</dbReference>
<dbReference type="KEGG" id="uam:UABAM_04180"/>
<keyword evidence="4" id="KW-1185">Reference proteome</keyword>
<proteinExistence type="predicted"/>
<feature type="transmembrane region" description="Helical" evidence="1">
    <location>
        <begin position="69"/>
        <end position="88"/>
    </location>
</feature>
<feature type="domain" description="EamA" evidence="2">
    <location>
        <begin position="151"/>
        <end position="281"/>
    </location>
</feature>
<dbReference type="SUPFAM" id="SSF103481">
    <property type="entry name" value="Multidrug resistance efflux transporter EmrE"/>
    <property type="match status" value="2"/>
</dbReference>
<gene>
    <name evidence="3" type="ORF">UABAM_04180</name>
</gene>
<feature type="domain" description="EamA" evidence="2">
    <location>
        <begin position="11"/>
        <end position="140"/>
    </location>
</feature>
<dbReference type="AlphaFoldDB" id="A0A5S9F4Q5"/>
<name>A0A5S9F4Q5_UABAM</name>
<feature type="transmembrane region" description="Helical" evidence="1">
    <location>
        <begin position="39"/>
        <end position="57"/>
    </location>
</feature>
<accession>A0A5S9F4Q5</accession>
<dbReference type="Proteomes" id="UP000326354">
    <property type="component" value="Chromosome"/>
</dbReference>
<evidence type="ECO:0000313" key="4">
    <source>
        <dbReference type="Proteomes" id="UP000326354"/>
    </source>
</evidence>
<feature type="transmembrane region" description="Helical" evidence="1">
    <location>
        <begin position="211"/>
        <end position="233"/>
    </location>
</feature>
<dbReference type="OrthoDB" id="528577at2"/>
<feature type="transmembrane region" description="Helical" evidence="1">
    <location>
        <begin position="264"/>
        <end position="282"/>
    </location>
</feature>
<feature type="transmembrane region" description="Helical" evidence="1">
    <location>
        <begin position="240"/>
        <end position="258"/>
    </location>
</feature>
<dbReference type="EMBL" id="AP019860">
    <property type="protein sequence ID" value="BBM85802.1"/>
    <property type="molecule type" value="Genomic_DNA"/>
</dbReference>
<feature type="transmembrane region" description="Helical" evidence="1">
    <location>
        <begin position="150"/>
        <end position="168"/>
    </location>
</feature>
<feature type="transmembrane region" description="Helical" evidence="1">
    <location>
        <begin position="180"/>
        <end position="199"/>
    </location>
</feature>
<dbReference type="Pfam" id="PF00892">
    <property type="entry name" value="EamA"/>
    <property type="match status" value="2"/>
</dbReference>
<evidence type="ECO:0000259" key="2">
    <source>
        <dbReference type="Pfam" id="PF00892"/>
    </source>
</evidence>
<keyword evidence="1" id="KW-0812">Transmembrane</keyword>
<keyword evidence="1" id="KW-0472">Membrane</keyword>